<comment type="catalytic activity">
    <reaction evidence="10">
        <text>8-oxo-dGTP + H2O = 8-oxo-dGMP + diphosphate + H(+)</text>
        <dbReference type="Rhea" id="RHEA:31575"/>
        <dbReference type="ChEBI" id="CHEBI:15377"/>
        <dbReference type="ChEBI" id="CHEBI:15378"/>
        <dbReference type="ChEBI" id="CHEBI:33019"/>
        <dbReference type="ChEBI" id="CHEBI:63224"/>
        <dbReference type="ChEBI" id="CHEBI:77896"/>
        <dbReference type="EC" id="3.6.1.55"/>
    </reaction>
</comment>
<evidence type="ECO:0000313" key="21">
    <source>
        <dbReference type="Proteomes" id="UP000249898"/>
    </source>
</evidence>
<feature type="binding site" evidence="17">
    <location>
        <begin position="33"/>
        <end position="36"/>
    </location>
    <ligand>
        <name>8-oxo-dGTP</name>
        <dbReference type="ChEBI" id="CHEBI:77896"/>
    </ligand>
</feature>
<comment type="catalytic activity">
    <reaction evidence="11">
        <text>8-oxo-GTP + H2O = 8-oxo-GMP + diphosphate + H(+)</text>
        <dbReference type="Rhea" id="RHEA:67616"/>
        <dbReference type="ChEBI" id="CHEBI:15377"/>
        <dbReference type="ChEBI" id="CHEBI:15378"/>
        <dbReference type="ChEBI" id="CHEBI:33019"/>
        <dbReference type="ChEBI" id="CHEBI:143553"/>
        <dbReference type="ChEBI" id="CHEBI:145694"/>
    </reaction>
</comment>
<feature type="domain" description="Nudix hydrolase" evidence="19">
    <location>
        <begin position="1"/>
        <end position="127"/>
    </location>
</feature>
<dbReference type="GO" id="GO:0044715">
    <property type="term" value="F:8-oxo-dGDP phosphatase activity"/>
    <property type="evidence" value="ECO:0007669"/>
    <property type="project" value="TreeGrafter"/>
</dbReference>
<dbReference type="SUPFAM" id="SSF55811">
    <property type="entry name" value="Nudix"/>
    <property type="match status" value="1"/>
</dbReference>
<keyword evidence="3" id="KW-0515">Mutator protein</keyword>
<gene>
    <name evidence="20" type="ORF">A8139_15135</name>
</gene>
<evidence type="ECO:0000256" key="8">
    <source>
        <dbReference type="ARBA" id="ARBA00022842"/>
    </source>
</evidence>
<evidence type="ECO:0000256" key="17">
    <source>
        <dbReference type="PIRSR" id="PIRSR603561-1"/>
    </source>
</evidence>
<evidence type="ECO:0000256" key="15">
    <source>
        <dbReference type="ARBA" id="ARBA00041979"/>
    </source>
</evidence>
<dbReference type="InterPro" id="IPR015797">
    <property type="entry name" value="NUDIX_hydrolase-like_dom_sf"/>
</dbReference>
<evidence type="ECO:0000259" key="19">
    <source>
        <dbReference type="PROSITE" id="PS51462"/>
    </source>
</evidence>
<comment type="cofactor">
    <cofactor evidence="1 18">
        <name>Mg(2+)</name>
        <dbReference type="ChEBI" id="CHEBI:18420"/>
    </cofactor>
</comment>
<evidence type="ECO:0000256" key="10">
    <source>
        <dbReference type="ARBA" id="ARBA00035861"/>
    </source>
</evidence>
<dbReference type="FunFam" id="3.90.79.10:FF:000014">
    <property type="entry name" value="8-oxo-dGTP diphosphatase MutT"/>
    <property type="match status" value="1"/>
</dbReference>
<protein>
    <recommendedName>
        <fullName evidence="13">8-oxo-dGTP diphosphatase</fullName>
        <ecNumber evidence="12">3.6.1.55</ecNumber>
    </recommendedName>
    <alternativeName>
        <fullName evidence="16">7,8-dihydro-8-oxoguanine-triphosphatase</fullName>
    </alternativeName>
    <alternativeName>
        <fullName evidence="15">Mutator protein MutT</fullName>
    </alternativeName>
    <alternativeName>
        <fullName evidence="14">dGTP pyrophosphohydrolase</fullName>
    </alternativeName>
</protein>
<evidence type="ECO:0000256" key="7">
    <source>
        <dbReference type="ARBA" id="ARBA00022801"/>
    </source>
</evidence>
<dbReference type="RefSeq" id="WP_239495515.1">
    <property type="nucleotide sequence ID" value="NZ_CP016181.1"/>
</dbReference>
<keyword evidence="9" id="KW-0234">DNA repair</keyword>
<dbReference type="GO" id="GO:0008413">
    <property type="term" value="F:8-oxo-7,8-dihydroguanosine triphosphate pyrophosphatase activity"/>
    <property type="evidence" value="ECO:0007669"/>
    <property type="project" value="InterPro"/>
</dbReference>
<dbReference type="GO" id="GO:0006260">
    <property type="term" value="P:DNA replication"/>
    <property type="evidence" value="ECO:0007669"/>
    <property type="project" value="UniProtKB-KW"/>
</dbReference>
<organism evidence="20 21">
    <name type="scientific">Marinomonas primoryensis</name>
    <dbReference type="NCBI Taxonomy" id="178399"/>
    <lineage>
        <taxon>Bacteria</taxon>
        <taxon>Pseudomonadati</taxon>
        <taxon>Pseudomonadota</taxon>
        <taxon>Gammaproteobacteria</taxon>
        <taxon>Oceanospirillales</taxon>
        <taxon>Oceanospirillaceae</taxon>
        <taxon>Marinomonas</taxon>
    </lineage>
</organism>
<dbReference type="GO" id="GO:0035539">
    <property type="term" value="F:8-oxo-7,8-dihydrodeoxyguanosine triphosphate pyrophosphatase activity"/>
    <property type="evidence" value="ECO:0007669"/>
    <property type="project" value="UniProtKB-EC"/>
</dbReference>
<feature type="binding site" evidence="17">
    <location>
        <position position="118"/>
    </location>
    <ligand>
        <name>8-oxo-dGTP</name>
        <dbReference type="ChEBI" id="CHEBI:77896"/>
    </ligand>
</feature>
<evidence type="ECO:0000256" key="5">
    <source>
        <dbReference type="ARBA" id="ARBA00022723"/>
    </source>
</evidence>
<dbReference type="CDD" id="cd03425">
    <property type="entry name" value="NUDIX_MutT_NudA_like"/>
    <property type="match status" value="1"/>
</dbReference>
<evidence type="ECO:0000256" key="4">
    <source>
        <dbReference type="ARBA" id="ARBA00022705"/>
    </source>
</evidence>
<dbReference type="PRINTS" id="PR00502">
    <property type="entry name" value="NUDIXFAMILY"/>
</dbReference>
<evidence type="ECO:0000256" key="12">
    <source>
        <dbReference type="ARBA" id="ARBA00038905"/>
    </source>
</evidence>
<evidence type="ECO:0000256" key="11">
    <source>
        <dbReference type="ARBA" id="ARBA00036904"/>
    </source>
</evidence>
<dbReference type="GO" id="GO:0006281">
    <property type="term" value="P:DNA repair"/>
    <property type="evidence" value="ECO:0007669"/>
    <property type="project" value="UniProtKB-KW"/>
</dbReference>
<dbReference type="InterPro" id="IPR003561">
    <property type="entry name" value="Mutator_MutT"/>
</dbReference>
<feature type="binding site" evidence="17">
    <location>
        <position position="22"/>
    </location>
    <ligand>
        <name>8-oxo-dGTP</name>
        <dbReference type="ChEBI" id="CHEBI:77896"/>
    </ligand>
</feature>
<feature type="binding site" evidence="18">
    <location>
        <position position="36"/>
    </location>
    <ligand>
        <name>Mg(2+)</name>
        <dbReference type="ChEBI" id="CHEBI:18420"/>
    </ligand>
</feature>
<evidence type="ECO:0000313" key="20">
    <source>
        <dbReference type="EMBL" id="AWY01150.1"/>
    </source>
</evidence>
<dbReference type="AlphaFoldDB" id="A0A2Z4PUK3"/>
<accession>A0A2Z4PUK3</accession>
<dbReference type="NCBIfam" id="TIGR00586">
    <property type="entry name" value="mutt"/>
    <property type="match status" value="1"/>
</dbReference>
<evidence type="ECO:0000256" key="14">
    <source>
        <dbReference type="ARBA" id="ARBA00041592"/>
    </source>
</evidence>
<proteinExistence type="inferred from homology"/>
<dbReference type="InterPro" id="IPR000086">
    <property type="entry name" value="NUDIX_hydrolase_dom"/>
</dbReference>
<dbReference type="EMBL" id="CP016181">
    <property type="protein sequence ID" value="AWY01150.1"/>
    <property type="molecule type" value="Genomic_DNA"/>
</dbReference>
<evidence type="ECO:0000256" key="6">
    <source>
        <dbReference type="ARBA" id="ARBA00022763"/>
    </source>
</evidence>
<dbReference type="PANTHER" id="PTHR47707:SF1">
    <property type="entry name" value="NUDIX HYDROLASE FAMILY PROTEIN"/>
    <property type="match status" value="1"/>
</dbReference>
<evidence type="ECO:0000256" key="13">
    <source>
        <dbReference type="ARBA" id="ARBA00040794"/>
    </source>
</evidence>
<dbReference type="Gene3D" id="3.90.79.10">
    <property type="entry name" value="Nucleoside Triphosphate Pyrophosphohydrolase"/>
    <property type="match status" value="1"/>
</dbReference>
<name>A0A2Z4PUK3_9GAMM</name>
<dbReference type="InterPro" id="IPR020084">
    <property type="entry name" value="NUDIX_hydrolase_CS"/>
</dbReference>
<sequence length="129" mass="14421">MIRVKVAVGIILRDNSVFVALRNSKQHQGGLWEFPGGKCEASESAEVALVRELKEECGISITECDFFKTISHDYGDKSVELFFYKVTGFDGEPDSKEGQEVRWVAVSDLVSYDFPEANKPIVVALMAHY</sequence>
<evidence type="ECO:0000256" key="16">
    <source>
        <dbReference type="ARBA" id="ARBA00042798"/>
    </source>
</evidence>
<dbReference type="GO" id="GO:0044716">
    <property type="term" value="F:8-oxo-GDP phosphatase activity"/>
    <property type="evidence" value="ECO:0007669"/>
    <property type="project" value="TreeGrafter"/>
</dbReference>
<evidence type="ECO:0000256" key="3">
    <source>
        <dbReference type="ARBA" id="ARBA00022457"/>
    </source>
</evidence>
<dbReference type="PANTHER" id="PTHR47707">
    <property type="entry name" value="8-OXO-DGTP DIPHOSPHATASE"/>
    <property type="match status" value="1"/>
</dbReference>
<dbReference type="InterPro" id="IPR020476">
    <property type="entry name" value="Nudix_hydrolase"/>
</dbReference>
<feature type="binding site" evidence="17">
    <location>
        <position position="27"/>
    </location>
    <ligand>
        <name>8-oxo-dGTP</name>
        <dbReference type="ChEBI" id="CHEBI:77896"/>
    </ligand>
</feature>
<dbReference type="GO" id="GO:0046872">
    <property type="term" value="F:metal ion binding"/>
    <property type="evidence" value="ECO:0007669"/>
    <property type="project" value="UniProtKB-KW"/>
</dbReference>
<keyword evidence="8 18" id="KW-0460">Magnesium</keyword>
<feature type="binding site" evidence="18">
    <location>
        <position position="56"/>
    </location>
    <ligand>
        <name>Mg(2+)</name>
        <dbReference type="ChEBI" id="CHEBI:18420"/>
    </ligand>
</feature>
<dbReference type="PROSITE" id="PS51462">
    <property type="entry name" value="NUDIX"/>
    <property type="match status" value="1"/>
</dbReference>
<dbReference type="PROSITE" id="PS00893">
    <property type="entry name" value="NUDIX_BOX"/>
    <property type="match status" value="1"/>
</dbReference>
<comment type="similarity">
    <text evidence="2">Belongs to the Nudix hydrolase family.</text>
</comment>
<keyword evidence="5 18" id="KW-0479">Metal-binding</keyword>
<dbReference type="Pfam" id="PF14815">
    <property type="entry name" value="NUDIX_4"/>
    <property type="match status" value="1"/>
</dbReference>
<evidence type="ECO:0000256" key="1">
    <source>
        <dbReference type="ARBA" id="ARBA00001946"/>
    </source>
</evidence>
<dbReference type="InterPro" id="IPR047127">
    <property type="entry name" value="MutT-like"/>
</dbReference>
<keyword evidence="6" id="KW-0227">DNA damage</keyword>
<reference evidence="20 21" key="1">
    <citation type="submission" date="2016-06" db="EMBL/GenBank/DDBJ databases">
        <title>The sequenced genome of the ice-adhering bacterium Marinomonas primoryensis, from Antarctica.</title>
        <authorList>
            <person name="Graham L."/>
            <person name="Vance T.D.R."/>
            <person name="Davies P.L."/>
        </authorList>
    </citation>
    <scope>NUCLEOTIDE SEQUENCE [LARGE SCALE GENOMIC DNA]</scope>
    <source>
        <strain evidence="20 21">AceL</strain>
    </source>
</reference>
<keyword evidence="7" id="KW-0378">Hydrolase</keyword>
<evidence type="ECO:0000256" key="18">
    <source>
        <dbReference type="PIRSR" id="PIRSR603561-2"/>
    </source>
</evidence>
<evidence type="ECO:0000256" key="9">
    <source>
        <dbReference type="ARBA" id="ARBA00023204"/>
    </source>
</evidence>
<dbReference type="EC" id="3.6.1.55" evidence="12"/>
<dbReference type="InterPro" id="IPR029119">
    <property type="entry name" value="MutY_C"/>
</dbReference>
<dbReference type="Proteomes" id="UP000249898">
    <property type="component" value="Chromosome"/>
</dbReference>
<evidence type="ECO:0000256" key="2">
    <source>
        <dbReference type="ARBA" id="ARBA00005582"/>
    </source>
</evidence>
<keyword evidence="4" id="KW-0235">DNA replication</keyword>